<organism evidence="1 2">
    <name type="scientific">Pseudoramibacter alactolyticus ATCC 23263</name>
    <dbReference type="NCBI Taxonomy" id="887929"/>
    <lineage>
        <taxon>Bacteria</taxon>
        <taxon>Bacillati</taxon>
        <taxon>Bacillota</taxon>
        <taxon>Clostridia</taxon>
        <taxon>Eubacteriales</taxon>
        <taxon>Eubacteriaceae</taxon>
        <taxon>Pseudoramibacter</taxon>
    </lineage>
</organism>
<protein>
    <submittedName>
        <fullName evidence="1">GDSL-like protein</fullName>
    </submittedName>
</protein>
<keyword evidence="2" id="KW-1185">Reference proteome</keyword>
<dbReference type="CDD" id="cd00229">
    <property type="entry name" value="SGNH_hydrolase"/>
    <property type="match status" value="1"/>
</dbReference>
<dbReference type="Pfam" id="PF00657">
    <property type="entry name" value="Lipase_GDSL"/>
    <property type="match status" value="1"/>
</dbReference>
<dbReference type="OrthoDB" id="9777593at2"/>
<dbReference type="InterPro" id="IPR036514">
    <property type="entry name" value="SGNH_hydro_sf"/>
</dbReference>
<proteinExistence type="predicted"/>
<comment type="caution">
    <text evidence="1">The sequence shown here is derived from an EMBL/GenBank/DDBJ whole genome shotgun (WGS) entry which is preliminary data.</text>
</comment>
<dbReference type="PANTHER" id="PTHR30383:SF5">
    <property type="entry name" value="SGNH HYDROLASE-TYPE ESTERASE DOMAIN-CONTAINING PROTEIN"/>
    <property type="match status" value="1"/>
</dbReference>
<dbReference type="SUPFAM" id="SSF52266">
    <property type="entry name" value="SGNH hydrolase"/>
    <property type="match status" value="1"/>
</dbReference>
<dbReference type="Proteomes" id="UP000004754">
    <property type="component" value="Unassembled WGS sequence"/>
</dbReference>
<dbReference type="InterPro" id="IPR051532">
    <property type="entry name" value="Ester_Hydrolysis_Enzymes"/>
</dbReference>
<dbReference type="STRING" id="887929.HMP0721_2397"/>
<dbReference type="eggNOG" id="COG2755">
    <property type="taxonomic scope" value="Bacteria"/>
</dbReference>
<evidence type="ECO:0000313" key="1">
    <source>
        <dbReference type="EMBL" id="EFV00580.1"/>
    </source>
</evidence>
<dbReference type="Gene3D" id="3.40.50.1110">
    <property type="entry name" value="SGNH hydrolase"/>
    <property type="match status" value="1"/>
</dbReference>
<evidence type="ECO:0000313" key="2">
    <source>
        <dbReference type="Proteomes" id="UP000004754"/>
    </source>
</evidence>
<dbReference type="RefSeq" id="WP_006599818.1">
    <property type="nucleotide sequence ID" value="NZ_GL622359.1"/>
</dbReference>
<name>E6MK61_9FIRM</name>
<dbReference type="GO" id="GO:0004622">
    <property type="term" value="F:phosphatidylcholine lysophospholipase activity"/>
    <property type="evidence" value="ECO:0007669"/>
    <property type="project" value="TreeGrafter"/>
</dbReference>
<dbReference type="InterPro" id="IPR001087">
    <property type="entry name" value="GDSL"/>
</dbReference>
<sequence>MKIICIGDSLTFGNVGYSYIHFLNKNSGRQYSNKGRNGDTVRGAYNRLKSLMGKSKDDSEMYILGIGTNDVLLPYLRSVSLFWFLQMSLRCRLMRCIEDDAVFCREYRKILTLLYKKNKRVILFGMPFINLKNFPHERLIKRNKCIEALAEKYHCPFVDVYRLQKEKIRADRRIYTWKYRFIVRVADAAIMTLLPFTKDYFAKIRGLTTSVDGVHFNSESASVLAAEIEKHILANSGGSMKKIKKGYFTSGWRDKAVTDGRNSDDA</sequence>
<dbReference type="PANTHER" id="PTHR30383">
    <property type="entry name" value="THIOESTERASE 1/PROTEASE 1/LYSOPHOSPHOLIPASE L1"/>
    <property type="match status" value="1"/>
</dbReference>
<reference evidence="1 2" key="1">
    <citation type="submission" date="2010-12" db="EMBL/GenBank/DDBJ databases">
        <authorList>
            <person name="Muzny D."/>
            <person name="Qin X."/>
            <person name="Deng J."/>
            <person name="Jiang H."/>
            <person name="Liu Y."/>
            <person name="Qu J."/>
            <person name="Song X.-Z."/>
            <person name="Zhang L."/>
            <person name="Thornton R."/>
            <person name="Coyle M."/>
            <person name="Francisco L."/>
            <person name="Jackson L."/>
            <person name="Javaid M."/>
            <person name="Korchina V."/>
            <person name="Kovar C."/>
            <person name="Mata R."/>
            <person name="Mathew T."/>
            <person name="Ngo R."/>
            <person name="Nguyen L."/>
            <person name="Nguyen N."/>
            <person name="Okwuonu G."/>
            <person name="Ongeri F."/>
            <person name="Pham C."/>
            <person name="Simmons D."/>
            <person name="Wilczek-Boney K."/>
            <person name="Hale W."/>
            <person name="Jakkamsetti A."/>
            <person name="Pham P."/>
            <person name="Ruth R."/>
            <person name="San Lucas F."/>
            <person name="Warren J."/>
            <person name="Zhang J."/>
            <person name="Zhao Z."/>
            <person name="Zhou C."/>
            <person name="Zhu D."/>
            <person name="Lee S."/>
            <person name="Bess C."/>
            <person name="Blankenburg K."/>
            <person name="Forbes L."/>
            <person name="Fu Q."/>
            <person name="Gubbala S."/>
            <person name="Hirani K."/>
            <person name="Jayaseelan J.C."/>
            <person name="Lara F."/>
            <person name="Munidasa M."/>
            <person name="Palculict T."/>
            <person name="Patil S."/>
            <person name="Pu L.-L."/>
            <person name="Saada N."/>
            <person name="Tang L."/>
            <person name="Weissenberger G."/>
            <person name="Zhu Y."/>
            <person name="Hemphill L."/>
            <person name="Shang Y."/>
            <person name="Youmans B."/>
            <person name="Ayvaz T."/>
            <person name="Ross M."/>
            <person name="Santibanez J."/>
            <person name="Aqrawi P."/>
            <person name="Gross S."/>
            <person name="Joshi V."/>
            <person name="Fowler G."/>
            <person name="Nazareth L."/>
            <person name="Reid J."/>
            <person name="Worley K."/>
            <person name="Petrosino J."/>
            <person name="Highlander S."/>
            <person name="Gibbs R."/>
        </authorList>
    </citation>
    <scope>NUCLEOTIDE SEQUENCE [LARGE SCALE GENOMIC DNA]</scope>
    <source>
        <strain evidence="1 2">ATCC 23263</strain>
    </source>
</reference>
<accession>E6MK61</accession>
<dbReference type="EMBL" id="AEQN01000033">
    <property type="protein sequence ID" value="EFV00580.1"/>
    <property type="molecule type" value="Genomic_DNA"/>
</dbReference>
<dbReference type="AlphaFoldDB" id="E6MK61"/>
<dbReference type="HOGENOM" id="CLU_083245_0_0_9"/>
<gene>
    <name evidence="1" type="ORF">HMP0721_2397</name>
</gene>